<gene>
    <name evidence="2" type="ORF">SAMN05421736_10748</name>
</gene>
<name>A0A1H3QTQ0_9BACI</name>
<organism evidence="2 3">
    <name type="scientific">Evansella caseinilytica</name>
    <dbReference type="NCBI Taxonomy" id="1503961"/>
    <lineage>
        <taxon>Bacteria</taxon>
        <taxon>Bacillati</taxon>
        <taxon>Bacillota</taxon>
        <taxon>Bacilli</taxon>
        <taxon>Bacillales</taxon>
        <taxon>Bacillaceae</taxon>
        <taxon>Evansella</taxon>
    </lineage>
</organism>
<dbReference type="STRING" id="1503961.SAMN05421736_10748"/>
<feature type="region of interest" description="Disordered" evidence="1">
    <location>
        <begin position="18"/>
        <end position="78"/>
    </location>
</feature>
<dbReference type="AlphaFoldDB" id="A0A1H3QTQ0"/>
<proteinExistence type="predicted"/>
<feature type="compositionally biased region" description="Pro residues" evidence="1">
    <location>
        <begin position="42"/>
        <end position="76"/>
    </location>
</feature>
<evidence type="ECO:0000313" key="3">
    <source>
        <dbReference type="Proteomes" id="UP000198935"/>
    </source>
</evidence>
<evidence type="ECO:0000256" key="1">
    <source>
        <dbReference type="SAM" id="MobiDB-lite"/>
    </source>
</evidence>
<dbReference type="EMBL" id="FNPI01000007">
    <property type="protein sequence ID" value="SDZ16807.1"/>
    <property type="molecule type" value="Genomic_DNA"/>
</dbReference>
<evidence type="ECO:0008006" key="4">
    <source>
        <dbReference type="Google" id="ProtNLM"/>
    </source>
</evidence>
<keyword evidence="3" id="KW-1185">Reference proteome</keyword>
<sequence>MYNQRPWQQVMNLLFPNSQQQQWPAGGSHWPGPGGQQGGFAPAPPPGSPPAPPPGPPPGTTLPGGPPSGPSAPPPIGAGVYAVDPGAMQHCLHRYTYVTLESGRRFWFWPTFIGRTSVAGYRWRPRQYRWDYAGFDTRQIASFHCS</sequence>
<reference evidence="3" key="1">
    <citation type="submission" date="2016-10" db="EMBL/GenBank/DDBJ databases">
        <authorList>
            <person name="Varghese N."/>
            <person name="Submissions S."/>
        </authorList>
    </citation>
    <scope>NUCLEOTIDE SEQUENCE [LARGE SCALE GENOMIC DNA]</scope>
    <source>
        <strain evidence="3">SP</strain>
    </source>
</reference>
<evidence type="ECO:0000313" key="2">
    <source>
        <dbReference type="EMBL" id="SDZ16807.1"/>
    </source>
</evidence>
<dbReference type="Proteomes" id="UP000198935">
    <property type="component" value="Unassembled WGS sequence"/>
</dbReference>
<accession>A0A1H3QTQ0</accession>
<dbReference type="OrthoDB" id="2068061at2"/>
<protein>
    <recommendedName>
        <fullName evidence="4">Transporter</fullName>
    </recommendedName>
</protein>